<dbReference type="SUPFAM" id="SSF47616">
    <property type="entry name" value="GST C-terminal domain-like"/>
    <property type="match status" value="1"/>
</dbReference>
<dbReference type="Gene3D" id="3.40.30.10">
    <property type="entry name" value="Glutaredoxin"/>
    <property type="match status" value="1"/>
</dbReference>
<name>A0A1M2IKT8_ECOLX</name>
<dbReference type="SUPFAM" id="SSF52833">
    <property type="entry name" value="Thioredoxin-like"/>
    <property type="match status" value="1"/>
</dbReference>
<dbReference type="InterPro" id="IPR036249">
    <property type="entry name" value="Thioredoxin-like_sf"/>
</dbReference>
<gene>
    <name evidence="1" type="ORF">HLX92_23525</name>
</gene>
<dbReference type="Pfam" id="PF13409">
    <property type="entry name" value="GST_N_2"/>
    <property type="match status" value="1"/>
</dbReference>
<reference evidence="1 2" key="1">
    <citation type="submission" date="2020-05" db="EMBL/GenBank/DDBJ databases">
        <title>Epidemiological investigations into extended-spectrum beta-lactam resistant Escherichia coli ST457 carried by Australian Silver gulls identified clonal lineages that cause ExPEC disease.</title>
        <authorList>
            <person name="Nesporova K."/>
            <person name="Wyrsch E.R."/>
            <person name="Valcek A."/>
            <person name="Bitar I."/>
            <person name="Chaw K."/>
            <person name="Harris P."/>
            <person name="Hrabak J."/>
            <person name="Djordjevic S.P."/>
            <person name="Dolejska M."/>
        </authorList>
    </citation>
    <scope>NUCLEOTIDE SEQUENCE [LARGE SCALE GENOMIC DNA]</scope>
    <source>
        <strain evidence="1 2">CE1966</strain>
    </source>
</reference>
<dbReference type="PROSITE" id="PS50405">
    <property type="entry name" value="GST_CTER"/>
    <property type="match status" value="1"/>
</dbReference>
<evidence type="ECO:0000313" key="2">
    <source>
        <dbReference type="Proteomes" id="UP000523197"/>
    </source>
</evidence>
<dbReference type="AlphaFoldDB" id="A0A1M2IKT8"/>
<sequence>MIKVYGVPGWGSTISELMLTLADIPYQFVDVSGFDREGTSRELLKTLNPLCQIPTLALENDEIMTETAAIALMVLDRRPDLAPPLGRAERQQFQQLLVWLVANVYPTFTFADYPERWASDAPEQLKKNVIEYRKSLYIWLNSQLTAEPYAFGEQLTLVDCYLCTMRTWGPGHEWFQDNAPNINAIADAVCQIPKLKGILKRNGII</sequence>
<dbReference type="PROSITE" id="PS50404">
    <property type="entry name" value="GST_NTER"/>
    <property type="match status" value="1"/>
</dbReference>
<dbReference type="InterPro" id="IPR036282">
    <property type="entry name" value="Glutathione-S-Trfase_C_sf"/>
</dbReference>
<dbReference type="PANTHER" id="PTHR44051:SF8">
    <property type="entry name" value="GLUTATHIONE S-TRANSFERASE GSTA"/>
    <property type="match status" value="1"/>
</dbReference>
<protein>
    <submittedName>
        <fullName evidence="1">Glutathione S-transferase family protein</fullName>
    </submittedName>
</protein>
<dbReference type="EMBL" id="JABFNF010000032">
    <property type="protein sequence ID" value="MBA1889132.1"/>
    <property type="molecule type" value="Genomic_DNA"/>
</dbReference>
<organism evidence="1 2">
    <name type="scientific">Escherichia coli</name>
    <dbReference type="NCBI Taxonomy" id="562"/>
    <lineage>
        <taxon>Bacteria</taxon>
        <taxon>Pseudomonadati</taxon>
        <taxon>Pseudomonadota</taxon>
        <taxon>Gammaproteobacteria</taxon>
        <taxon>Enterobacterales</taxon>
        <taxon>Enterobacteriaceae</taxon>
        <taxon>Escherichia</taxon>
    </lineage>
</organism>
<dbReference type="PANTHER" id="PTHR44051">
    <property type="entry name" value="GLUTATHIONE S-TRANSFERASE-RELATED"/>
    <property type="match status" value="1"/>
</dbReference>
<dbReference type="Proteomes" id="UP000523197">
    <property type="component" value="Unassembled WGS sequence"/>
</dbReference>
<dbReference type="CDD" id="cd03057">
    <property type="entry name" value="GST_N_Beta"/>
    <property type="match status" value="1"/>
</dbReference>
<dbReference type="RefSeq" id="WP_000598886.1">
    <property type="nucleotide sequence ID" value="NZ_AP017617.1"/>
</dbReference>
<dbReference type="InterPro" id="IPR004045">
    <property type="entry name" value="Glutathione_S-Trfase_N"/>
</dbReference>
<dbReference type="Gene3D" id="1.20.1050.10">
    <property type="match status" value="1"/>
</dbReference>
<evidence type="ECO:0000313" key="1">
    <source>
        <dbReference type="EMBL" id="MBA1889132.1"/>
    </source>
</evidence>
<dbReference type="InterPro" id="IPR010987">
    <property type="entry name" value="Glutathione-S-Trfase_C-like"/>
</dbReference>
<proteinExistence type="predicted"/>
<comment type="caution">
    <text evidence="1">The sequence shown here is derived from an EMBL/GenBank/DDBJ whole genome shotgun (WGS) entry which is preliminary data.</text>
</comment>
<accession>A0A1M2IKT8</accession>